<organism evidence="2 3">
    <name type="scientific">Pleurotus ostreatus (strain PC15)</name>
    <name type="common">Oyster mushroom</name>
    <dbReference type="NCBI Taxonomy" id="1137138"/>
    <lineage>
        <taxon>Eukaryota</taxon>
        <taxon>Fungi</taxon>
        <taxon>Dikarya</taxon>
        <taxon>Basidiomycota</taxon>
        <taxon>Agaricomycotina</taxon>
        <taxon>Agaricomycetes</taxon>
        <taxon>Agaricomycetidae</taxon>
        <taxon>Agaricales</taxon>
        <taxon>Pleurotineae</taxon>
        <taxon>Pleurotaceae</taxon>
        <taxon>Pleurotus</taxon>
    </lineage>
</organism>
<dbReference type="Proteomes" id="UP000027073">
    <property type="component" value="Unassembled WGS sequence"/>
</dbReference>
<dbReference type="HOGENOM" id="CLU_2146923_0_0_1"/>
<protein>
    <submittedName>
        <fullName evidence="2">Uncharacterized protein</fullName>
    </submittedName>
</protein>
<proteinExistence type="predicted"/>
<feature type="compositionally biased region" description="Polar residues" evidence="1">
    <location>
        <begin position="20"/>
        <end position="30"/>
    </location>
</feature>
<dbReference type="AlphaFoldDB" id="A0A067NKN4"/>
<dbReference type="InParanoid" id="A0A067NKN4"/>
<evidence type="ECO:0000313" key="2">
    <source>
        <dbReference type="EMBL" id="KDQ28484.1"/>
    </source>
</evidence>
<feature type="compositionally biased region" description="Polar residues" evidence="1">
    <location>
        <begin position="56"/>
        <end position="68"/>
    </location>
</feature>
<accession>A0A067NKN4</accession>
<gene>
    <name evidence="2" type="ORF">PLEOSDRAFT_157663</name>
</gene>
<feature type="compositionally biased region" description="Low complexity" evidence="1">
    <location>
        <begin position="32"/>
        <end position="55"/>
    </location>
</feature>
<dbReference type="EMBL" id="KL198008">
    <property type="protein sequence ID" value="KDQ28484.1"/>
    <property type="molecule type" value="Genomic_DNA"/>
</dbReference>
<reference evidence="3" key="1">
    <citation type="journal article" date="2014" name="Proc. Natl. Acad. Sci. U.S.A.">
        <title>Extensive sampling of basidiomycete genomes demonstrates inadequacy of the white-rot/brown-rot paradigm for wood decay fungi.</title>
        <authorList>
            <person name="Riley R."/>
            <person name="Salamov A.A."/>
            <person name="Brown D.W."/>
            <person name="Nagy L.G."/>
            <person name="Floudas D."/>
            <person name="Held B.W."/>
            <person name="Levasseur A."/>
            <person name="Lombard V."/>
            <person name="Morin E."/>
            <person name="Otillar R."/>
            <person name="Lindquist E.A."/>
            <person name="Sun H."/>
            <person name="LaButti K.M."/>
            <person name="Schmutz J."/>
            <person name="Jabbour D."/>
            <person name="Luo H."/>
            <person name="Baker S.E."/>
            <person name="Pisabarro A.G."/>
            <person name="Walton J.D."/>
            <person name="Blanchette R.A."/>
            <person name="Henrissat B."/>
            <person name="Martin F."/>
            <person name="Cullen D."/>
            <person name="Hibbett D.S."/>
            <person name="Grigoriev I.V."/>
        </authorList>
    </citation>
    <scope>NUCLEOTIDE SEQUENCE [LARGE SCALE GENOMIC DNA]</scope>
    <source>
        <strain evidence="3">PC15</strain>
    </source>
</reference>
<sequence length="112" mass="12327">MLPAPIVVALQLPFRDLFPPNNSQLPTPNFQLPPSNSQLPPSNSNSQLPTPTPTSNFQLSASSFSTSPCRRPTIAQCTYAFTHDIPQYQNPSKSISLEIKISQSSKAFELRI</sequence>
<evidence type="ECO:0000256" key="1">
    <source>
        <dbReference type="SAM" id="MobiDB-lite"/>
    </source>
</evidence>
<name>A0A067NKN4_PLEO1</name>
<evidence type="ECO:0000313" key="3">
    <source>
        <dbReference type="Proteomes" id="UP000027073"/>
    </source>
</evidence>
<feature type="region of interest" description="Disordered" evidence="1">
    <location>
        <begin position="18"/>
        <end position="70"/>
    </location>
</feature>
<dbReference type="VEuPathDB" id="FungiDB:PLEOSDRAFT_157663"/>